<evidence type="ECO:0000313" key="14">
    <source>
        <dbReference type="Proteomes" id="UP000510822"/>
    </source>
</evidence>
<feature type="domain" description="RNA polymerase sigma factor 54 core-binding" evidence="12">
    <location>
        <begin position="107"/>
        <end position="297"/>
    </location>
</feature>
<dbReference type="AlphaFoldDB" id="A0A7D5V898"/>
<evidence type="ECO:0000259" key="11">
    <source>
        <dbReference type="Pfam" id="PF04552"/>
    </source>
</evidence>
<evidence type="ECO:0000256" key="9">
    <source>
        <dbReference type="PIRNR" id="PIRNR000774"/>
    </source>
</evidence>
<evidence type="ECO:0000256" key="6">
    <source>
        <dbReference type="ARBA" id="ARBA00023082"/>
    </source>
</evidence>
<dbReference type="InterPro" id="IPR007634">
    <property type="entry name" value="RNA_pol_sigma_54_DNA-bd"/>
</dbReference>
<reference evidence="13 14" key="1">
    <citation type="journal article" date="2016" name="Int. J. Syst. Evol. Microbiol.">
        <title>Chitinibacter fontanus sp. nov., isolated from a spring.</title>
        <authorList>
            <person name="Sheu S.Y."/>
            <person name="Li Y.S."/>
            <person name="Young C.C."/>
            <person name="Chen W.M."/>
        </authorList>
    </citation>
    <scope>NUCLEOTIDE SEQUENCE [LARGE SCALE GENOMIC DNA]</scope>
    <source>
        <strain evidence="13 14">STM-7</strain>
    </source>
</reference>
<keyword evidence="14" id="KW-1185">Reference proteome</keyword>
<feature type="region of interest" description="Disordered" evidence="10">
    <location>
        <begin position="50"/>
        <end position="98"/>
    </location>
</feature>
<gene>
    <name evidence="13" type="ORF">HZU75_02365</name>
</gene>
<dbReference type="Gene3D" id="1.10.10.60">
    <property type="entry name" value="Homeodomain-like"/>
    <property type="match status" value="1"/>
</dbReference>
<keyword evidence="3 9" id="KW-0808">Transferase</keyword>
<comment type="function">
    <text evidence="9">Sigma factors are initiation factors that promote the attachment of RNA polymerase to specific initiation sites and are then released.</text>
</comment>
<evidence type="ECO:0000256" key="2">
    <source>
        <dbReference type="ARBA" id="ARBA00022478"/>
    </source>
</evidence>
<keyword evidence="6 9" id="KW-0731">Sigma factor</keyword>
<feature type="compositionally biased region" description="Basic and acidic residues" evidence="10">
    <location>
        <begin position="71"/>
        <end position="87"/>
    </location>
</feature>
<accession>A0A7D5V898</accession>
<dbReference type="GO" id="GO:0006352">
    <property type="term" value="P:DNA-templated transcription initiation"/>
    <property type="evidence" value="ECO:0007669"/>
    <property type="project" value="InterPro"/>
</dbReference>
<dbReference type="GO" id="GO:0016779">
    <property type="term" value="F:nucleotidyltransferase activity"/>
    <property type="evidence" value="ECO:0007669"/>
    <property type="project" value="UniProtKB-KW"/>
</dbReference>
<dbReference type="InterPro" id="IPR007046">
    <property type="entry name" value="RNA_pol_sigma_54_core-bd"/>
</dbReference>
<protein>
    <recommendedName>
        <fullName evidence="9">RNA polymerase sigma-54 factor</fullName>
    </recommendedName>
</protein>
<evidence type="ECO:0000256" key="4">
    <source>
        <dbReference type="ARBA" id="ARBA00022695"/>
    </source>
</evidence>
<dbReference type="EMBL" id="CP058952">
    <property type="protein sequence ID" value="QLI80474.1"/>
    <property type="molecule type" value="Genomic_DNA"/>
</dbReference>
<keyword evidence="7 9" id="KW-0238">DNA-binding</keyword>
<dbReference type="KEGG" id="cfon:HZU75_02365"/>
<dbReference type="Pfam" id="PF04552">
    <property type="entry name" value="Sigma54_DBD"/>
    <property type="match status" value="1"/>
</dbReference>
<dbReference type="NCBIfam" id="TIGR02395">
    <property type="entry name" value="rpoN_sigma"/>
    <property type="match status" value="1"/>
</dbReference>
<dbReference type="GO" id="GO:0003677">
    <property type="term" value="F:DNA binding"/>
    <property type="evidence" value="ECO:0007669"/>
    <property type="project" value="UniProtKB-KW"/>
</dbReference>
<keyword evidence="5 9" id="KW-0805">Transcription regulation</keyword>
<evidence type="ECO:0000256" key="3">
    <source>
        <dbReference type="ARBA" id="ARBA00022679"/>
    </source>
</evidence>
<dbReference type="Pfam" id="PF04963">
    <property type="entry name" value="Sigma54_CBD"/>
    <property type="match status" value="1"/>
</dbReference>
<dbReference type="RefSeq" id="WP_180307614.1">
    <property type="nucleotide sequence ID" value="NZ_CP058952.1"/>
</dbReference>
<dbReference type="NCBIfam" id="NF009118">
    <property type="entry name" value="PRK12469.1"/>
    <property type="match status" value="1"/>
</dbReference>
<dbReference type="PANTHER" id="PTHR32248:SF4">
    <property type="entry name" value="RNA POLYMERASE SIGMA-54 FACTOR"/>
    <property type="match status" value="1"/>
</dbReference>
<sequence>MKQSLQLRMSQQLNLTPQLQQSIKLLQLSTLDFNQEVEQYLADNPLLEREESAGDSPDSLEVAAPETTDSSTDHVDDLDGLRWDEVKNGGSYDEDDEHDPTLRVAIELSLRDHLLAQARLMGLSARDHALLALLIEALDEDGLLTQDLEEIFAQLPAEIVQELELEVDELRIAHQYLMQLEPLGVGTRSLSECLLLQLKSAPNTPEYLLARRLIETGLELLAIRDFAKLKKQFQCDDDQLRQAQQIIRALNPRPAANWGADTTRYVVPDVLVQKLRGRWTVRLNQAAQPKIKVNEMYARLLQGEVGDNLASALQEARWLIKSIEQRGSTILRVAQAIVARQQAFFEYGEVAMKPLVLRDIAEELDLHESTISRVTTQKFMLTPRGVLEYKYFFGSHVENDSGGENSATSIKALIKQLVAQENPKKPLSDSAITEELARQGVAVARRTVAKYREALNIAPASQRKSL</sequence>
<feature type="domain" description="RNA polymerase sigma factor 54 DNA-binding" evidence="11">
    <location>
        <begin position="309"/>
        <end position="464"/>
    </location>
</feature>
<dbReference type="Gene3D" id="1.10.10.1330">
    <property type="entry name" value="RNA polymerase sigma-54 factor, core-binding domain"/>
    <property type="match status" value="1"/>
</dbReference>
<evidence type="ECO:0000256" key="7">
    <source>
        <dbReference type="ARBA" id="ARBA00023125"/>
    </source>
</evidence>
<dbReference type="PROSITE" id="PS00718">
    <property type="entry name" value="SIGMA54_2"/>
    <property type="match status" value="1"/>
</dbReference>
<comment type="similarity">
    <text evidence="1 9">Belongs to the sigma-54 factor family.</text>
</comment>
<dbReference type="NCBIfam" id="NF004595">
    <property type="entry name" value="PRK05932.1-2"/>
    <property type="match status" value="1"/>
</dbReference>
<evidence type="ECO:0000256" key="8">
    <source>
        <dbReference type="ARBA" id="ARBA00023163"/>
    </source>
</evidence>
<evidence type="ECO:0000313" key="13">
    <source>
        <dbReference type="EMBL" id="QLI80474.1"/>
    </source>
</evidence>
<dbReference type="InterPro" id="IPR038709">
    <property type="entry name" value="RpoN_core-bd_sf"/>
</dbReference>
<dbReference type="Pfam" id="PF00309">
    <property type="entry name" value="Sigma54_AID"/>
    <property type="match status" value="1"/>
</dbReference>
<dbReference type="Proteomes" id="UP000510822">
    <property type="component" value="Chromosome"/>
</dbReference>
<dbReference type="PANTHER" id="PTHR32248">
    <property type="entry name" value="RNA POLYMERASE SIGMA-54 FACTOR"/>
    <property type="match status" value="1"/>
</dbReference>
<dbReference type="InterPro" id="IPR000394">
    <property type="entry name" value="RNA_pol_sigma_54"/>
</dbReference>
<evidence type="ECO:0000259" key="12">
    <source>
        <dbReference type="Pfam" id="PF04963"/>
    </source>
</evidence>
<keyword evidence="4 9" id="KW-0548">Nucleotidyltransferase</keyword>
<name>A0A7D5V898_9NEIS</name>
<keyword evidence="8 9" id="KW-0804">Transcription</keyword>
<dbReference type="PIRSF" id="PIRSF000774">
    <property type="entry name" value="RpoN"/>
    <property type="match status" value="1"/>
</dbReference>
<evidence type="ECO:0000256" key="1">
    <source>
        <dbReference type="ARBA" id="ARBA00008798"/>
    </source>
</evidence>
<dbReference type="GO" id="GO:0000428">
    <property type="term" value="C:DNA-directed RNA polymerase complex"/>
    <property type="evidence" value="ECO:0007669"/>
    <property type="project" value="UniProtKB-KW"/>
</dbReference>
<keyword evidence="2 9" id="KW-0240">DNA-directed RNA polymerase</keyword>
<dbReference type="PROSITE" id="PS50044">
    <property type="entry name" value="SIGMA54_3"/>
    <property type="match status" value="1"/>
</dbReference>
<dbReference type="GO" id="GO:0016987">
    <property type="term" value="F:sigma factor activity"/>
    <property type="evidence" value="ECO:0007669"/>
    <property type="project" value="UniProtKB-KW"/>
</dbReference>
<dbReference type="PROSITE" id="PS00717">
    <property type="entry name" value="SIGMA54_1"/>
    <property type="match status" value="1"/>
</dbReference>
<organism evidence="13 14">
    <name type="scientific">Chitinibacter fontanus</name>
    <dbReference type="NCBI Taxonomy" id="1737446"/>
    <lineage>
        <taxon>Bacteria</taxon>
        <taxon>Pseudomonadati</taxon>
        <taxon>Pseudomonadota</taxon>
        <taxon>Betaproteobacteria</taxon>
        <taxon>Neisseriales</taxon>
        <taxon>Chitinibacteraceae</taxon>
        <taxon>Chitinibacter</taxon>
    </lineage>
</organism>
<dbReference type="PRINTS" id="PR00045">
    <property type="entry name" value="SIGMA54FCT"/>
</dbReference>
<dbReference type="GO" id="GO:0001216">
    <property type="term" value="F:DNA-binding transcription activator activity"/>
    <property type="evidence" value="ECO:0007669"/>
    <property type="project" value="InterPro"/>
</dbReference>
<evidence type="ECO:0000256" key="10">
    <source>
        <dbReference type="SAM" id="MobiDB-lite"/>
    </source>
</evidence>
<proteinExistence type="inferred from homology"/>
<evidence type="ECO:0000256" key="5">
    <source>
        <dbReference type="ARBA" id="ARBA00023015"/>
    </source>
</evidence>